<reference evidence="8" key="1">
    <citation type="submission" date="2019-11" db="EMBL/GenBank/DDBJ databases">
        <authorList>
            <person name="Liu Y."/>
            <person name="Hou J."/>
            <person name="Li T.-Q."/>
            <person name="Guan C.-H."/>
            <person name="Wu X."/>
            <person name="Wu H.-Z."/>
            <person name="Ling F."/>
            <person name="Zhang R."/>
            <person name="Shi X.-G."/>
            <person name="Ren J.-P."/>
            <person name="Chen E.-F."/>
            <person name="Sun J.-M."/>
        </authorList>
    </citation>
    <scope>NUCLEOTIDE SEQUENCE</scope>
    <source>
        <strain evidence="8">Adult_tree_wgs_1</strain>
        <tissue evidence="8">Leaves</tissue>
    </source>
</reference>
<keyword evidence="4" id="KW-0862">Zinc</keyword>
<evidence type="ECO:0000256" key="2">
    <source>
        <dbReference type="ARBA" id="ARBA00022723"/>
    </source>
</evidence>
<dbReference type="GO" id="GO:0016020">
    <property type="term" value="C:membrane"/>
    <property type="evidence" value="ECO:0007669"/>
    <property type="project" value="UniProtKB-SubCell"/>
</dbReference>
<feature type="domain" description="RING-type" evidence="7">
    <location>
        <begin position="183"/>
        <end position="258"/>
    </location>
</feature>
<gene>
    <name evidence="8" type="ORF">RHSIM_Rhsim06G0217200</name>
</gene>
<evidence type="ECO:0000259" key="7">
    <source>
        <dbReference type="PROSITE" id="PS50089"/>
    </source>
</evidence>
<evidence type="ECO:0000256" key="1">
    <source>
        <dbReference type="ARBA" id="ARBA00004370"/>
    </source>
</evidence>
<dbReference type="EMBL" id="WJXA01000006">
    <property type="protein sequence ID" value="KAF7141837.1"/>
    <property type="molecule type" value="Genomic_DNA"/>
</dbReference>
<dbReference type="Pfam" id="PF13639">
    <property type="entry name" value="zf-RING_2"/>
    <property type="match status" value="1"/>
</dbReference>
<accession>A0A834LJD7</accession>
<dbReference type="PANTHER" id="PTHR46151:SF12">
    <property type="entry name" value="RING_U-BOX SUPERFAMILY PROTEIN"/>
    <property type="match status" value="1"/>
</dbReference>
<evidence type="ECO:0000256" key="3">
    <source>
        <dbReference type="ARBA" id="ARBA00022771"/>
    </source>
</evidence>
<evidence type="ECO:0000256" key="4">
    <source>
        <dbReference type="ARBA" id="ARBA00022833"/>
    </source>
</evidence>
<proteinExistence type="predicted"/>
<dbReference type="SMART" id="SM00184">
    <property type="entry name" value="RING"/>
    <property type="match status" value="1"/>
</dbReference>
<dbReference type="Proteomes" id="UP000626092">
    <property type="component" value="Unassembled WGS sequence"/>
</dbReference>
<evidence type="ECO:0000313" key="9">
    <source>
        <dbReference type="Proteomes" id="UP000626092"/>
    </source>
</evidence>
<dbReference type="InterPro" id="IPR013083">
    <property type="entry name" value="Znf_RING/FYVE/PHD"/>
</dbReference>
<keyword evidence="3 6" id="KW-0863">Zinc-finger</keyword>
<dbReference type="PANTHER" id="PTHR46151">
    <property type="entry name" value="NEP1-INTERACTING PROTEIN-LIKE 2"/>
    <property type="match status" value="1"/>
</dbReference>
<keyword evidence="9" id="KW-1185">Reference proteome</keyword>
<comment type="caution">
    <text evidence="8">The sequence shown here is derived from an EMBL/GenBank/DDBJ whole genome shotgun (WGS) entry which is preliminary data.</text>
</comment>
<dbReference type="InterPro" id="IPR001841">
    <property type="entry name" value="Znf_RING"/>
</dbReference>
<evidence type="ECO:0000256" key="6">
    <source>
        <dbReference type="PROSITE-ProRule" id="PRU00175"/>
    </source>
</evidence>
<dbReference type="OrthoDB" id="8062037at2759"/>
<comment type="subcellular location">
    <subcellularLocation>
        <location evidence="1">Membrane</location>
    </subcellularLocation>
</comment>
<name>A0A834LJD7_RHOSS</name>
<sequence length="261" mass="28260">MRKGWFSLIGKYVLWCREAVCSWGLTKLGGIQTGFLVRLMKKTVVAVVTCSLALGGATVGTISGAIKGQTTETGFLRGSGIGAVAGAITAVQLLELRAHGEPFSKVALLFSLINGKVFREWVTPAVLKAYQWQVSALEASFSENSDIFGINGGRGLSQDYIKKLPKCKFSRNSGKRPGYATSCIVCLEVSTLEQTLIHTTSDSLFSVMCGTNSHLLSLQSQDFKKEDFIRALPSCGHSFHLRCIDDWLTIHGSCPVCRGDV</sequence>
<protein>
    <recommendedName>
        <fullName evidence="7">RING-type domain-containing protein</fullName>
    </recommendedName>
</protein>
<dbReference type="AlphaFoldDB" id="A0A834LJD7"/>
<evidence type="ECO:0000313" key="8">
    <source>
        <dbReference type="EMBL" id="KAF7141837.1"/>
    </source>
</evidence>
<dbReference type="Gene3D" id="3.30.40.10">
    <property type="entry name" value="Zinc/RING finger domain, C3HC4 (zinc finger)"/>
    <property type="match status" value="1"/>
</dbReference>
<dbReference type="GO" id="GO:0008270">
    <property type="term" value="F:zinc ion binding"/>
    <property type="evidence" value="ECO:0007669"/>
    <property type="project" value="UniProtKB-KW"/>
</dbReference>
<dbReference type="SUPFAM" id="SSF57850">
    <property type="entry name" value="RING/U-box"/>
    <property type="match status" value="1"/>
</dbReference>
<organism evidence="8 9">
    <name type="scientific">Rhododendron simsii</name>
    <name type="common">Sims's rhododendron</name>
    <dbReference type="NCBI Taxonomy" id="118357"/>
    <lineage>
        <taxon>Eukaryota</taxon>
        <taxon>Viridiplantae</taxon>
        <taxon>Streptophyta</taxon>
        <taxon>Embryophyta</taxon>
        <taxon>Tracheophyta</taxon>
        <taxon>Spermatophyta</taxon>
        <taxon>Magnoliopsida</taxon>
        <taxon>eudicotyledons</taxon>
        <taxon>Gunneridae</taxon>
        <taxon>Pentapetalae</taxon>
        <taxon>asterids</taxon>
        <taxon>Ericales</taxon>
        <taxon>Ericaceae</taxon>
        <taxon>Ericoideae</taxon>
        <taxon>Rhodoreae</taxon>
        <taxon>Rhododendron</taxon>
    </lineage>
</organism>
<dbReference type="PROSITE" id="PS50089">
    <property type="entry name" value="ZF_RING_2"/>
    <property type="match status" value="1"/>
</dbReference>
<keyword evidence="5" id="KW-0472">Membrane</keyword>
<keyword evidence="2" id="KW-0479">Metal-binding</keyword>
<evidence type="ECO:0000256" key="5">
    <source>
        <dbReference type="ARBA" id="ARBA00023136"/>
    </source>
</evidence>